<feature type="coiled-coil region" evidence="1">
    <location>
        <begin position="5"/>
        <end position="73"/>
    </location>
</feature>
<dbReference type="Proteomes" id="UP000799770">
    <property type="component" value="Unassembled WGS sequence"/>
</dbReference>
<organism evidence="4 5">
    <name type="scientific">Lophiotrema nucula</name>
    <dbReference type="NCBI Taxonomy" id="690887"/>
    <lineage>
        <taxon>Eukaryota</taxon>
        <taxon>Fungi</taxon>
        <taxon>Dikarya</taxon>
        <taxon>Ascomycota</taxon>
        <taxon>Pezizomycotina</taxon>
        <taxon>Dothideomycetes</taxon>
        <taxon>Pleosporomycetidae</taxon>
        <taxon>Pleosporales</taxon>
        <taxon>Lophiotremataceae</taxon>
        <taxon>Lophiotrema</taxon>
    </lineage>
</organism>
<dbReference type="EMBL" id="ML977337">
    <property type="protein sequence ID" value="KAF2110709.1"/>
    <property type="molecule type" value="Genomic_DNA"/>
</dbReference>
<dbReference type="AlphaFoldDB" id="A0A6A5YU37"/>
<feature type="domain" description="Tudor" evidence="3">
    <location>
        <begin position="113"/>
        <end position="174"/>
    </location>
</feature>
<evidence type="ECO:0000259" key="3">
    <source>
        <dbReference type="SMART" id="SM00333"/>
    </source>
</evidence>
<protein>
    <recommendedName>
        <fullName evidence="3">Tudor domain-containing protein</fullName>
    </recommendedName>
</protein>
<gene>
    <name evidence="4" type="ORF">BDV96DRAFT_650814</name>
</gene>
<name>A0A6A5YU37_9PLEO</name>
<evidence type="ECO:0000313" key="4">
    <source>
        <dbReference type="EMBL" id="KAF2110709.1"/>
    </source>
</evidence>
<keyword evidence="1" id="KW-0175">Coiled coil</keyword>
<evidence type="ECO:0000256" key="2">
    <source>
        <dbReference type="SAM" id="MobiDB-lite"/>
    </source>
</evidence>
<dbReference type="Gene3D" id="2.30.30.140">
    <property type="match status" value="1"/>
</dbReference>
<dbReference type="SUPFAM" id="SSF63748">
    <property type="entry name" value="Tudor/PWWP/MBT"/>
    <property type="match status" value="1"/>
</dbReference>
<reference evidence="4" key="1">
    <citation type="journal article" date="2020" name="Stud. Mycol.">
        <title>101 Dothideomycetes genomes: a test case for predicting lifestyles and emergence of pathogens.</title>
        <authorList>
            <person name="Haridas S."/>
            <person name="Albert R."/>
            <person name="Binder M."/>
            <person name="Bloem J."/>
            <person name="Labutti K."/>
            <person name="Salamov A."/>
            <person name="Andreopoulos B."/>
            <person name="Baker S."/>
            <person name="Barry K."/>
            <person name="Bills G."/>
            <person name="Bluhm B."/>
            <person name="Cannon C."/>
            <person name="Castanera R."/>
            <person name="Culley D."/>
            <person name="Daum C."/>
            <person name="Ezra D."/>
            <person name="Gonzalez J."/>
            <person name="Henrissat B."/>
            <person name="Kuo A."/>
            <person name="Liang C."/>
            <person name="Lipzen A."/>
            <person name="Lutzoni F."/>
            <person name="Magnuson J."/>
            <person name="Mondo S."/>
            <person name="Nolan M."/>
            <person name="Ohm R."/>
            <person name="Pangilinan J."/>
            <person name="Park H.-J."/>
            <person name="Ramirez L."/>
            <person name="Alfaro M."/>
            <person name="Sun H."/>
            <person name="Tritt A."/>
            <person name="Yoshinaga Y."/>
            <person name="Zwiers L.-H."/>
            <person name="Turgeon B."/>
            <person name="Goodwin S."/>
            <person name="Spatafora J."/>
            <person name="Crous P."/>
            <person name="Grigoriev I."/>
        </authorList>
    </citation>
    <scope>NUCLEOTIDE SEQUENCE</scope>
    <source>
        <strain evidence="4">CBS 627.86</strain>
    </source>
</reference>
<sequence length="293" mass="32980">MANDSKQIYNEIRNIKRQIWEAEKEVTELEGYVKMADGVMEREGKRADMEDLKKECEDNLAKKQAEIEPLKMQVLELETRLPQKADPVAPKFDPAQHPILKKTMEDAQPAKPVVFNTGDLIEAKWEDGLWYKAKINMIMGSSSNPKYNVRFIDYDDATLTVNRDDVRPFVAESKKRKAEAPPATQPNPVKEARTNAAVISAPPTVNPEAAKDAGKIQEEPAKARRKIGGEKGLERKKNNWQNFVKKGPGKKTQKESMFRSGTTVSSKVGFTGSGAGMSETRKRVRPTYDKDDE</sequence>
<proteinExistence type="predicted"/>
<keyword evidence="5" id="KW-1185">Reference proteome</keyword>
<dbReference type="SMART" id="SM00333">
    <property type="entry name" value="TUDOR"/>
    <property type="match status" value="1"/>
</dbReference>
<accession>A0A6A5YU37</accession>
<feature type="compositionally biased region" description="Polar residues" evidence="2">
    <location>
        <begin position="259"/>
        <end position="268"/>
    </location>
</feature>
<dbReference type="InterPro" id="IPR002999">
    <property type="entry name" value="Tudor"/>
</dbReference>
<feature type="compositionally biased region" description="Basic and acidic residues" evidence="2">
    <location>
        <begin position="209"/>
        <end position="237"/>
    </location>
</feature>
<feature type="region of interest" description="Disordered" evidence="2">
    <location>
        <begin position="204"/>
        <end position="293"/>
    </location>
</feature>
<evidence type="ECO:0000256" key="1">
    <source>
        <dbReference type="SAM" id="Coils"/>
    </source>
</evidence>
<dbReference type="OrthoDB" id="79171at2759"/>
<evidence type="ECO:0000313" key="5">
    <source>
        <dbReference type="Proteomes" id="UP000799770"/>
    </source>
</evidence>